<dbReference type="Proteomes" id="UP000241986">
    <property type="component" value="Unassembled WGS sequence"/>
</dbReference>
<evidence type="ECO:0000313" key="2">
    <source>
        <dbReference type="Proteomes" id="UP000241986"/>
    </source>
</evidence>
<dbReference type="RefSeq" id="WP_107684064.1">
    <property type="nucleotide sequence ID" value="NZ_PZKL01000038.1"/>
</dbReference>
<dbReference type="EMBL" id="PZKL01000038">
    <property type="protein sequence ID" value="PTH79895.1"/>
    <property type="molecule type" value="Genomic_DNA"/>
</dbReference>
<proteinExistence type="predicted"/>
<gene>
    <name evidence="1" type="ORF">DAA48_16665</name>
</gene>
<comment type="caution">
    <text evidence="1">The sequence shown here is derived from an EMBL/GenBank/DDBJ whole genome shotgun (WGS) entry which is preliminary data.</text>
</comment>
<sequence>MRFKPFDYENLKSGLYWLVVERPDNEAFLKNSGNEISIVKNQSSTHIVMSRICMNANMEWVFKQVDEGKHGNVEDGDVVTQYCEIMKPSLSEIM</sequence>
<protein>
    <submittedName>
        <fullName evidence="1">Uncharacterized protein</fullName>
    </submittedName>
</protein>
<accession>A0A2T4MZ77</accession>
<reference evidence="1 2" key="1">
    <citation type="submission" date="2018-03" db="EMBL/GenBank/DDBJ databases">
        <title>Aeromonas veronii whole genome sequencing and analysis.</title>
        <authorList>
            <person name="Xie H."/>
            <person name="Liu T."/>
            <person name="Wang K."/>
        </authorList>
    </citation>
    <scope>NUCLEOTIDE SEQUENCE [LARGE SCALE GENOMIC DNA]</scope>
    <source>
        <strain evidence="1 2">XH.VA.1</strain>
    </source>
</reference>
<name>A0A2T4MZ77_AERVE</name>
<evidence type="ECO:0000313" key="1">
    <source>
        <dbReference type="EMBL" id="PTH79895.1"/>
    </source>
</evidence>
<dbReference type="AlphaFoldDB" id="A0A2T4MZ77"/>
<organism evidence="1 2">
    <name type="scientific">Aeromonas veronii</name>
    <dbReference type="NCBI Taxonomy" id="654"/>
    <lineage>
        <taxon>Bacteria</taxon>
        <taxon>Pseudomonadati</taxon>
        <taxon>Pseudomonadota</taxon>
        <taxon>Gammaproteobacteria</taxon>
        <taxon>Aeromonadales</taxon>
        <taxon>Aeromonadaceae</taxon>
        <taxon>Aeromonas</taxon>
    </lineage>
</organism>